<evidence type="ECO:0000256" key="7">
    <source>
        <dbReference type="ARBA" id="ARBA00023157"/>
    </source>
</evidence>
<dbReference type="Gene3D" id="3.40.50.1820">
    <property type="entry name" value="alpha/beta hydrolase"/>
    <property type="match status" value="1"/>
</dbReference>
<comment type="similarity">
    <text evidence="1 8">Belongs to the tannase family.</text>
</comment>
<dbReference type="PANTHER" id="PTHR33938">
    <property type="entry name" value="FERULOYL ESTERASE B-RELATED"/>
    <property type="match status" value="1"/>
</dbReference>
<evidence type="ECO:0000256" key="6">
    <source>
        <dbReference type="ARBA" id="ARBA00022837"/>
    </source>
</evidence>
<sequence>MNASTIPASACAATAIPYPTVFGAEILGLSANLVQNYSTEVSDQYYYNHPSISVKGIDYCNVTVTYTHPGQDDTINVETWLPMKSWNGRLQAVGGGGYVAGRFFLSYTAMAGALAEGYVATTTDSGIGSSYVPDEWSLNSPGNVDLYALQNLASVSLNDQSIIAKDLITNFYGQPAEYSYWSGCSQGGRQGFMLAQRYPDAYDGIAAAAPAFNWAQFIPAASWTQVMMDITGHFPPKCEIDALTEAVVAACDPLDGVTDGLISDAEACSFDPFSMVGKVVTCTSTGEEITITQASADIANITWTGPRKTNGEFLWYGVGYQARLSGSDAPAGTTSDLGYASTTCSSNGTCVGAPTELGEAWLKFFVQKDPDWNYTLIDSVDEYARLFHASVQQFDSIIGTSDADLSSYRVAGGKLITYHGLADGLIPTRGTSDYYKRATELTPDVKDFFRYFEVPGLAHCSGGSGGQPTATFQALVDWVEKGVVPETLPITFNDTAGTQYERILCPYPEKARLVSDSLDVTKPESYQCSA</sequence>
<keyword evidence="3" id="KW-0479">Metal-binding</keyword>
<dbReference type="Proteomes" id="UP001430848">
    <property type="component" value="Unassembled WGS sequence"/>
</dbReference>
<evidence type="ECO:0000256" key="5">
    <source>
        <dbReference type="ARBA" id="ARBA00022801"/>
    </source>
</evidence>
<evidence type="ECO:0000256" key="2">
    <source>
        <dbReference type="ARBA" id="ARBA00022487"/>
    </source>
</evidence>
<keyword evidence="10" id="KW-1185">Reference proteome</keyword>
<dbReference type="PANTHER" id="PTHR33938:SF13">
    <property type="entry name" value="CARBOXYLIC ESTER HYDROLASE"/>
    <property type="match status" value="1"/>
</dbReference>
<evidence type="ECO:0000313" key="10">
    <source>
        <dbReference type="Proteomes" id="UP001430848"/>
    </source>
</evidence>
<dbReference type="EMBL" id="JAKNSF020000096">
    <property type="protein sequence ID" value="KAK7716885.1"/>
    <property type="molecule type" value="Genomic_DNA"/>
</dbReference>
<name>A0ABR1NVG1_DIAER</name>
<keyword evidence="6" id="KW-0106">Calcium</keyword>
<keyword evidence="4" id="KW-0732">Signal</keyword>
<comment type="caution">
    <text evidence="9">The sequence shown here is derived from an EMBL/GenBank/DDBJ whole genome shotgun (WGS) entry which is preliminary data.</text>
</comment>
<keyword evidence="7" id="KW-1015">Disulfide bond</keyword>
<keyword evidence="2" id="KW-0719">Serine esterase</keyword>
<organism evidence="9 10">
    <name type="scientific">Diaporthe eres</name>
    <name type="common">Phomopsis oblonga</name>
    <dbReference type="NCBI Taxonomy" id="83184"/>
    <lineage>
        <taxon>Eukaryota</taxon>
        <taxon>Fungi</taxon>
        <taxon>Dikarya</taxon>
        <taxon>Ascomycota</taxon>
        <taxon>Pezizomycotina</taxon>
        <taxon>Sordariomycetes</taxon>
        <taxon>Sordariomycetidae</taxon>
        <taxon>Diaporthales</taxon>
        <taxon>Diaporthaceae</taxon>
        <taxon>Diaporthe</taxon>
        <taxon>Diaporthe eres species complex</taxon>
    </lineage>
</organism>
<evidence type="ECO:0000256" key="1">
    <source>
        <dbReference type="ARBA" id="ARBA00006249"/>
    </source>
</evidence>
<dbReference type="Pfam" id="PF07519">
    <property type="entry name" value="Tannase"/>
    <property type="match status" value="1"/>
</dbReference>
<gene>
    <name evidence="9" type="ORF">SLS63_010892</name>
</gene>
<evidence type="ECO:0000256" key="4">
    <source>
        <dbReference type="ARBA" id="ARBA00022729"/>
    </source>
</evidence>
<dbReference type="SUPFAM" id="SSF53474">
    <property type="entry name" value="alpha/beta-Hydrolases"/>
    <property type="match status" value="1"/>
</dbReference>
<accession>A0ABR1NVG1</accession>
<dbReference type="EC" id="3.1.1.-" evidence="8"/>
<dbReference type="InterPro" id="IPR029058">
    <property type="entry name" value="AB_hydrolase_fold"/>
</dbReference>
<evidence type="ECO:0000256" key="8">
    <source>
        <dbReference type="RuleBase" id="RU361238"/>
    </source>
</evidence>
<protein>
    <recommendedName>
        <fullName evidence="8">Carboxylic ester hydrolase</fullName>
        <ecNumber evidence="8">3.1.1.-</ecNumber>
    </recommendedName>
</protein>
<proteinExistence type="inferred from homology"/>
<keyword evidence="5 8" id="KW-0378">Hydrolase</keyword>
<evidence type="ECO:0000256" key="3">
    <source>
        <dbReference type="ARBA" id="ARBA00022723"/>
    </source>
</evidence>
<dbReference type="InterPro" id="IPR011118">
    <property type="entry name" value="Tannase/feruloyl_esterase"/>
</dbReference>
<evidence type="ECO:0000313" key="9">
    <source>
        <dbReference type="EMBL" id="KAK7716885.1"/>
    </source>
</evidence>
<reference evidence="9 10" key="1">
    <citation type="submission" date="2024-02" db="EMBL/GenBank/DDBJ databases">
        <title>De novo assembly and annotation of 12 fungi associated with fruit tree decline syndrome in Ontario, Canada.</title>
        <authorList>
            <person name="Sulman M."/>
            <person name="Ellouze W."/>
            <person name="Ilyukhin E."/>
        </authorList>
    </citation>
    <scope>NUCLEOTIDE SEQUENCE [LARGE SCALE GENOMIC DNA]</scope>
    <source>
        <strain evidence="9 10">M169</strain>
    </source>
</reference>